<dbReference type="KEGG" id="vg:55606448"/>
<evidence type="ECO:0000313" key="1">
    <source>
        <dbReference type="EMBL" id="AUM59745.1"/>
    </source>
</evidence>
<dbReference type="RefSeq" id="YP_009836209.1">
    <property type="nucleotide sequence ID" value="NC_048687.1"/>
</dbReference>
<protein>
    <submittedName>
        <fullName evidence="1">Uncharacterized protein</fullName>
    </submittedName>
</protein>
<dbReference type="Proteomes" id="UP000240618">
    <property type="component" value="Segment"/>
</dbReference>
<name>A0A2I6PI55_9CAUD</name>
<keyword evidence="2" id="KW-1185">Reference proteome</keyword>
<accession>A0A2I6PI55</accession>
<reference evidence="1 2" key="1">
    <citation type="journal article" date="2018" name="Arch. Virol.">
        <title>Genome sequence of the novel virulent bacteriophage PMBT14 with lytic activity against Pseudomonas fluorescens DSM 50090(R).</title>
        <authorList>
            <person name="Koberg S."/>
            <person name="Gieschler S."/>
            <person name="Brinks E."/>
            <person name="Wenning M."/>
            <person name="Neve H."/>
            <person name="Franz C.M."/>
        </authorList>
    </citation>
    <scope>NUCLEOTIDE SEQUENCE [LARGE SCALE GENOMIC DNA]</scope>
</reference>
<sequence length="102" mass="11795">MKRLGELAFIAGAHWFEMKSPWAGEEALNEAAEDYVPERSSFSEARSRKDFELMAAVKYPGALALGRHSIHRTYKNANLEKRWKGWLLCDQYRHGINPEEEV</sequence>
<organism evidence="1 2">
    <name type="scientific">Pseudomonas phage PMBT14</name>
    <dbReference type="NCBI Taxonomy" id="2059855"/>
    <lineage>
        <taxon>Viruses</taxon>
        <taxon>Duplodnaviria</taxon>
        <taxon>Heunggongvirae</taxon>
        <taxon>Uroviricota</taxon>
        <taxon>Caudoviricetes</taxon>
        <taxon>Knuthellervirus</taxon>
        <taxon>Knuthellervirus PMBT14</taxon>
    </lineage>
</organism>
<dbReference type="EMBL" id="MG596800">
    <property type="protein sequence ID" value="AUM59745.1"/>
    <property type="molecule type" value="Genomic_DNA"/>
</dbReference>
<dbReference type="GeneID" id="55606448"/>
<evidence type="ECO:0000313" key="2">
    <source>
        <dbReference type="Proteomes" id="UP000240618"/>
    </source>
</evidence>
<proteinExistence type="predicted"/>